<evidence type="ECO:0000313" key="1">
    <source>
        <dbReference type="EMBL" id="VFK59733.1"/>
    </source>
</evidence>
<proteinExistence type="predicted"/>
<dbReference type="AlphaFoldDB" id="A0A451A114"/>
<dbReference type="EMBL" id="CAADFY010000209">
    <property type="protein sequence ID" value="VFK60272.1"/>
    <property type="molecule type" value="Genomic_DNA"/>
</dbReference>
<name>A0A451A114_9GAMM</name>
<protein>
    <submittedName>
        <fullName evidence="1">AAA ATPase domain-containing protein</fullName>
    </submittedName>
</protein>
<evidence type="ECO:0000313" key="3">
    <source>
        <dbReference type="EMBL" id="VFK69723.1"/>
    </source>
</evidence>
<dbReference type="InterPro" id="IPR027417">
    <property type="entry name" value="P-loop_NTPase"/>
</dbReference>
<dbReference type="EMBL" id="CAADFX010000107">
    <property type="protein sequence ID" value="VFK59733.1"/>
    <property type="molecule type" value="Genomic_DNA"/>
</dbReference>
<sequence length="399" mass="45702">MSTIGNFHARLGNQGNPSLLPQYERLTKIEPGRNPFVSGTPLPGNSPAFFGRSEIIREILATLRHPEKPGCVSLLGERRMGKSSLLNQVFWALGNEEGLITILTDPQGWLERYNTVDFFADLHRAIVEVLPDDPDPSPSPINYSEFGDFIREKVEHYRFVLILDEFETIANNPKFGENFFANLRHLGSTPEFAFGYLLASRRPLSELKEQCPAFESSSFWNIFGLAHMVGLLQPEEAMELITELWQRSLGAPLAEEKIANIERKVGLHPAFIQMIMEKKWHANQRKHSLDWDETKPRLRKYFEQLWEHRTPEELKILLKIAKNKDNILTEEELPENATLSDLRTRGLITPDNRFFSEFFGEFIPDSVLTEAKPHKKAIHGILNIAKVVGKVRNVLKPQK</sequence>
<dbReference type="SUPFAM" id="SSF52540">
    <property type="entry name" value="P-loop containing nucleoside triphosphate hydrolases"/>
    <property type="match status" value="1"/>
</dbReference>
<dbReference type="EMBL" id="CAADFV010000209">
    <property type="protein sequence ID" value="VFK69723.1"/>
    <property type="molecule type" value="Genomic_DNA"/>
</dbReference>
<gene>
    <name evidence="1" type="ORF">BECKTUN1418D_GA0071000_110710</name>
    <name evidence="3" type="ORF">BECKTUN1418E_GA0071001_12095</name>
    <name evidence="2" type="ORF">BECKTUN1418F_GA0071002_12095</name>
</gene>
<dbReference type="Gene3D" id="3.40.50.300">
    <property type="entry name" value="P-loop containing nucleotide triphosphate hydrolases"/>
    <property type="match status" value="1"/>
</dbReference>
<accession>A0A451A114</accession>
<reference evidence="1" key="1">
    <citation type="submission" date="2019-02" db="EMBL/GenBank/DDBJ databases">
        <authorList>
            <person name="Gruber-Vodicka R. H."/>
            <person name="Seah K. B. B."/>
        </authorList>
    </citation>
    <scope>NUCLEOTIDE SEQUENCE</scope>
    <source>
        <strain evidence="1">BECK_BY1</strain>
        <strain evidence="3">BECK_BY2</strain>
        <strain evidence="2">BECK_BY3</strain>
    </source>
</reference>
<evidence type="ECO:0000313" key="2">
    <source>
        <dbReference type="EMBL" id="VFK60272.1"/>
    </source>
</evidence>
<organism evidence="1">
    <name type="scientific">Candidatus Kentrum sp. TUN</name>
    <dbReference type="NCBI Taxonomy" id="2126343"/>
    <lineage>
        <taxon>Bacteria</taxon>
        <taxon>Pseudomonadati</taxon>
        <taxon>Pseudomonadota</taxon>
        <taxon>Gammaproteobacteria</taxon>
        <taxon>Candidatus Kentrum</taxon>
    </lineage>
</organism>